<evidence type="ECO:0000313" key="2">
    <source>
        <dbReference type="EMBL" id="MEK9499987.1"/>
    </source>
</evidence>
<dbReference type="Proteomes" id="UP001484239">
    <property type="component" value="Unassembled WGS sequence"/>
</dbReference>
<proteinExistence type="predicted"/>
<dbReference type="PANTHER" id="PTHR10151:SF120">
    <property type="entry name" value="BIS(5'-ADENOSYL)-TRIPHOSPHATASE"/>
    <property type="match status" value="1"/>
</dbReference>
<keyword evidence="1" id="KW-0732">Signal</keyword>
<accession>A0ABU9E7B6</accession>
<organism evidence="2 3">
    <name type="scientific">Gaopeijia maritima</name>
    <dbReference type="NCBI Taxonomy" id="3119007"/>
    <lineage>
        <taxon>Bacteria</taxon>
        <taxon>Pseudomonadati</taxon>
        <taxon>Gemmatimonadota</taxon>
        <taxon>Longimicrobiia</taxon>
        <taxon>Gaopeijiales</taxon>
        <taxon>Gaopeijiaceae</taxon>
        <taxon>Gaopeijia</taxon>
    </lineage>
</organism>
<reference evidence="2 3" key="1">
    <citation type="submission" date="2024-02" db="EMBL/GenBank/DDBJ databases">
        <title>A novel Gemmatimonadota bacterium.</title>
        <authorList>
            <person name="Du Z.-J."/>
            <person name="Ye Y.-Q."/>
        </authorList>
    </citation>
    <scope>NUCLEOTIDE SEQUENCE [LARGE SCALE GENOMIC DNA]</scope>
    <source>
        <strain evidence="2 3">DH-20</strain>
    </source>
</reference>
<feature type="chain" id="PRO_5046513180" evidence="1">
    <location>
        <begin position="26"/>
        <end position="468"/>
    </location>
</feature>
<evidence type="ECO:0000256" key="1">
    <source>
        <dbReference type="SAM" id="SignalP"/>
    </source>
</evidence>
<gene>
    <name evidence="2" type="ORF">WI372_03185</name>
</gene>
<dbReference type="InterPro" id="IPR002591">
    <property type="entry name" value="Phosphodiest/P_Trfase"/>
</dbReference>
<dbReference type="InterPro" id="IPR017850">
    <property type="entry name" value="Alkaline_phosphatase_core_sf"/>
</dbReference>
<dbReference type="PROSITE" id="PS51257">
    <property type="entry name" value="PROKAR_LIPOPROTEIN"/>
    <property type="match status" value="1"/>
</dbReference>
<protein>
    <submittedName>
        <fullName evidence="2">Ectonucleotide pyrophosphatase/phosphodiesterase</fullName>
    </submittedName>
</protein>
<evidence type="ECO:0000313" key="3">
    <source>
        <dbReference type="Proteomes" id="UP001484239"/>
    </source>
</evidence>
<dbReference type="PANTHER" id="PTHR10151">
    <property type="entry name" value="ECTONUCLEOTIDE PYROPHOSPHATASE/PHOSPHODIESTERASE"/>
    <property type="match status" value="1"/>
</dbReference>
<dbReference type="CDD" id="cd16018">
    <property type="entry name" value="Enpp"/>
    <property type="match status" value="1"/>
</dbReference>
<comment type="caution">
    <text evidence="2">The sequence shown here is derived from an EMBL/GenBank/DDBJ whole genome shotgun (WGS) entry which is preliminary data.</text>
</comment>
<dbReference type="EMBL" id="JBBHLI010000001">
    <property type="protein sequence ID" value="MEK9499987.1"/>
    <property type="molecule type" value="Genomic_DNA"/>
</dbReference>
<dbReference type="RefSeq" id="WP_405277818.1">
    <property type="nucleotide sequence ID" value="NZ_CP144380.1"/>
</dbReference>
<dbReference type="Pfam" id="PF01663">
    <property type="entry name" value="Phosphodiest"/>
    <property type="match status" value="1"/>
</dbReference>
<feature type="signal peptide" evidence="1">
    <location>
        <begin position="1"/>
        <end position="25"/>
    </location>
</feature>
<dbReference type="SUPFAM" id="SSF53649">
    <property type="entry name" value="Alkaline phosphatase-like"/>
    <property type="match status" value="1"/>
</dbReference>
<dbReference type="Gene3D" id="3.40.720.10">
    <property type="entry name" value="Alkaline Phosphatase, subunit A"/>
    <property type="match status" value="1"/>
</dbReference>
<name>A0ABU9E7B6_9BACT</name>
<sequence>MLARTAAPRRFAASLLGLSIACAAAAPLAAQDRPADHVILISIDGLRPEFYLEERWPAPMIQRMAAEGTHAEKVRGVTPTVTYPSHTTMVTGALPARHGITNNRPFEEGGESGLWFMVSDSIRVPALWDAVAAKGDISAGVSWPVSARSAIDYNVPEFWSVSGREGDLTGPAAMTFALRAEVRPEGLLEEIEAESLGPFPDYYWGYNRSREDAVGDIAGHLIENYRPNLLVVHLNQTDYHQHAEGRESAEVRLGVAAVDRAVARMVEAADRAGILNRTAFVVTGDHGFVDVDTRVAPNVWLVEAGLHENRPDRGEWRAAWHPAGGSAFLRLRDPNDTEALERVRADLEALPPGVKNLFRVVEKDELVERGADPEAVLALAAEPGVYLGGATGGPAITHGSGGAHGYFPELDDVHTGFVAWGAGVSERHTVPLMHLVDVAPTIAALLDLDFEAPDGVLRAGVLLPPFGN</sequence>
<keyword evidence="3" id="KW-1185">Reference proteome</keyword>